<dbReference type="InterPro" id="IPR029058">
    <property type="entry name" value="AB_hydrolase_fold"/>
</dbReference>
<name>A0A3S1B995_9BACI</name>
<proteinExistence type="inferred from homology"/>
<reference evidence="4 5" key="1">
    <citation type="submission" date="2018-12" db="EMBL/GenBank/DDBJ databases">
        <title>Bacillus chawlae sp. nov., Bacillus glennii sp. nov., and Bacillus saganii sp. nov. Isolated from the Vehicle Assembly Building at Kennedy Space Center where the Viking Spacecraft were Assembled.</title>
        <authorList>
            <person name="Seuylemezian A."/>
            <person name="Vaishampayan P."/>
        </authorList>
    </citation>
    <scope>NUCLEOTIDE SEQUENCE [LARGE SCALE GENOMIC DNA]</scope>
    <source>
        <strain evidence="4 5">L5</strain>
    </source>
</reference>
<evidence type="ECO:0000259" key="3">
    <source>
        <dbReference type="Pfam" id="PF07859"/>
    </source>
</evidence>
<evidence type="ECO:0000256" key="2">
    <source>
        <dbReference type="ARBA" id="ARBA00022801"/>
    </source>
</evidence>
<evidence type="ECO:0000313" key="4">
    <source>
        <dbReference type="EMBL" id="RUQ31058.1"/>
    </source>
</evidence>
<dbReference type="RefSeq" id="WP_126863843.1">
    <property type="nucleotide sequence ID" value="NZ_JAUSTX010000005.1"/>
</dbReference>
<keyword evidence="2 4" id="KW-0378">Hydrolase</keyword>
<dbReference type="InterPro" id="IPR050300">
    <property type="entry name" value="GDXG_lipolytic_enzyme"/>
</dbReference>
<dbReference type="PROSITE" id="PS01173">
    <property type="entry name" value="LIPASE_GDXG_HIS"/>
    <property type="match status" value="1"/>
</dbReference>
<dbReference type="Pfam" id="PF07859">
    <property type="entry name" value="Abhydrolase_3"/>
    <property type="match status" value="1"/>
</dbReference>
<dbReference type="PANTHER" id="PTHR48081:SF8">
    <property type="entry name" value="ALPHA_BETA HYDROLASE FOLD-3 DOMAIN-CONTAINING PROTEIN-RELATED"/>
    <property type="match status" value="1"/>
</dbReference>
<dbReference type="InterPro" id="IPR013094">
    <property type="entry name" value="AB_hydrolase_3"/>
</dbReference>
<dbReference type="OrthoDB" id="9815425at2"/>
<organism evidence="4 5">
    <name type="scientific">Peribacillus cavernae</name>
    <dbReference type="NCBI Taxonomy" id="1674310"/>
    <lineage>
        <taxon>Bacteria</taxon>
        <taxon>Bacillati</taxon>
        <taxon>Bacillota</taxon>
        <taxon>Bacilli</taxon>
        <taxon>Bacillales</taxon>
        <taxon>Bacillaceae</taxon>
        <taxon>Peribacillus</taxon>
    </lineage>
</organism>
<dbReference type="FunFam" id="3.40.50.1820:FF:000089">
    <property type="entry name" value="Alpha/beta hydrolase"/>
    <property type="match status" value="1"/>
</dbReference>
<comment type="similarity">
    <text evidence="1">Belongs to the 'GDXG' lipolytic enzyme family.</text>
</comment>
<comment type="caution">
    <text evidence="4">The sequence shown here is derived from an EMBL/GenBank/DDBJ whole genome shotgun (WGS) entry which is preliminary data.</text>
</comment>
<dbReference type="Proteomes" id="UP000267430">
    <property type="component" value="Unassembled WGS sequence"/>
</dbReference>
<dbReference type="PANTHER" id="PTHR48081">
    <property type="entry name" value="AB HYDROLASE SUPERFAMILY PROTEIN C4A8.06C"/>
    <property type="match status" value="1"/>
</dbReference>
<keyword evidence="5" id="KW-1185">Reference proteome</keyword>
<protein>
    <submittedName>
        <fullName evidence="4">Alpha/beta hydrolase</fullName>
    </submittedName>
</protein>
<dbReference type="AlphaFoldDB" id="A0A3S1B995"/>
<accession>A0A3S1B995</accession>
<dbReference type="GO" id="GO:0016787">
    <property type="term" value="F:hydrolase activity"/>
    <property type="evidence" value="ECO:0007669"/>
    <property type="project" value="UniProtKB-KW"/>
</dbReference>
<dbReference type="InterPro" id="IPR002168">
    <property type="entry name" value="Lipase_GDXG_HIS_AS"/>
</dbReference>
<gene>
    <name evidence="4" type="ORF">ELQ35_05615</name>
</gene>
<dbReference type="SUPFAM" id="SSF53474">
    <property type="entry name" value="alpha/beta-Hydrolases"/>
    <property type="match status" value="1"/>
</dbReference>
<sequence length="317" mass="35036">MSLHPQAKALLEMLQAREALPMEQQTVSEARAAYAKMCTLLNKRQETHKVEERKIEGFQNEISVRIYTPSEEKPLPALVYFHGGGWVIGDLETHDALCRSLANEAECIVVSVDYSLSPESKFPVAARDAYLAVKWTADHAEELGIEKSSLAVGGDSAGGNLAAVVCYLANQRKGPSISYQMLFYPSTGYAKTPSSDMYGEGYHLTKSTMKWFQEQYLNHPDDTKSPLASPMLIPEAETRLLPPAYIMTAEYDPLRDGGKMYAEKLKNASIEATYVCYPGMIHGFLTMSEALDDCSRAIKEAAQSLKAHFTEKAASSK</sequence>
<feature type="domain" description="Alpha/beta hydrolase fold-3" evidence="3">
    <location>
        <begin position="78"/>
        <end position="285"/>
    </location>
</feature>
<dbReference type="EMBL" id="RYZZ01000006">
    <property type="protein sequence ID" value="RUQ31058.1"/>
    <property type="molecule type" value="Genomic_DNA"/>
</dbReference>
<evidence type="ECO:0000313" key="5">
    <source>
        <dbReference type="Proteomes" id="UP000267430"/>
    </source>
</evidence>
<dbReference type="Gene3D" id="3.40.50.1820">
    <property type="entry name" value="alpha/beta hydrolase"/>
    <property type="match status" value="1"/>
</dbReference>
<evidence type="ECO:0000256" key="1">
    <source>
        <dbReference type="ARBA" id="ARBA00010515"/>
    </source>
</evidence>